<proteinExistence type="predicted"/>
<gene>
    <name evidence="2" type="ORF">FGO68_gene10280</name>
</gene>
<feature type="compositionally biased region" description="Polar residues" evidence="1">
    <location>
        <begin position="577"/>
        <end position="587"/>
    </location>
</feature>
<dbReference type="EMBL" id="RRYP01000590">
    <property type="protein sequence ID" value="TNV87181.1"/>
    <property type="molecule type" value="Genomic_DNA"/>
</dbReference>
<dbReference type="AlphaFoldDB" id="A0A8J8P4B6"/>
<organism evidence="2 3">
    <name type="scientific">Halteria grandinella</name>
    <dbReference type="NCBI Taxonomy" id="5974"/>
    <lineage>
        <taxon>Eukaryota</taxon>
        <taxon>Sar</taxon>
        <taxon>Alveolata</taxon>
        <taxon>Ciliophora</taxon>
        <taxon>Intramacronucleata</taxon>
        <taxon>Spirotrichea</taxon>
        <taxon>Stichotrichia</taxon>
        <taxon>Sporadotrichida</taxon>
        <taxon>Halteriidae</taxon>
        <taxon>Halteria</taxon>
    </lineage>
</organism>
<comment type="caution">
    <text evidence="2">The sequence shown here is derived from an EMBL/GenBank/DDBJ whole genome shotgun (WGS) entry which is preliminary data.</text>
</comment>
<evidence type="ECO:0000313" key="3">
    <source>
        <dbReference type="Proteomes" id="UP000785679"/>
    </source>
</evidence>
<feature type="region of interest" description="Disordered" evidence="1">
    <location>
        <begin position="287"/>
        <end position="311"/>
    </location>
</feature>
<accession>A0A8J8P4B6</accession>
<feature type="region of interest" description="Disordered" evidence="1">
    <location>
        <begin position="567"/>
        <end position="587"/>
    </location>
</feature>
<dbReference type="Proteomes" id="UP000785679">
    <property type="component" value="Unassembled WGS sequence"/>
</dbReference>
<name>A0A8J8P4B6_HALGN</name>
<reference evidence="2" key="1">
    <citation type="submission" date="2019-06" db="EMBL/GenBank/DDBJ databases">
        <authorList>
            <person name="Zheng W."/>
        </authorList>
    </citation>
    <scope>NUCLEOTIDE SEQUENCE</scope>
    <source>
        <strain evidence="2">QDHG01</strain>
    </source>
</reference>
<evidence type="ECO:0000256" key="1">
    <source>
        <dbReference type="SAM" id="MobiDB-lite"/>
    </source>
</evidence>
<dbReference type="OrthoDB" id="10689220at2759"/>
<feature type="compositionally biased region" description="Basic residues" evidence="1">
    <location>
        <begin position="289"/>
        <end position="306"/>
    </location>
</feature>
<sequence>MLKTLQDNHIMINQQATDVKREATPTKLDQSRSISQIKDKKIVSVVSQIIAKPQTPLLGDQVKAPVLNGKVKQQLHKSRPQTPQSIKQRQNFAQVKRVGATKGQKQGQQLQQSFVEPKSKVVIGVSDKENIEQIVKDVQRAKERVDSITRQTIDPRVLRERAKKKLLSLLGAVIMGYKVRRILKLNKQLFQIKKELSDLIKFIGILRNEIKESSGVHTKGKLVNNEMQVSQAKQLLVRSNKDLTQKRLIFHQTFWDIYNNPKWMKITNPANKGSQIGIYNIKNSEKSSRSTHLKSKSISHLKTRRKSALDQTSEKIHSLVKDQQNNNSILNQTATKMLEIDIVDLKPSKVSAQEKSPLRNKRSIEVNRSRELEISRVQEKVISQIPFTTKSKIEQPNAKKSRRATNKSCDFTKKVVPTKKSDEKKLETTQILMTTMPTEPMCIDQRQTTSMIDFRALTLTNSDAVQISRYQSQAYQPTVSNVRPRVSQDFSLMQVDRPSNPLLSCRSNTSNTTQQNHMEQLIDELKQTACSIESTRKQHKTMETLNAISGMLESLKINGVLQPISEEETTGPRVVKSSRSIGKTQTSVDKDAQLKARFDVRDNINQSIKIVPRQKPVKRIPFFD</sequence>
<evidence type="ECO:0000313" key="2">
    <source>
        <dbReference type="EMBL" id="TNV87181.1"/>
    </source>
</evidence>
<keyword evidence="3" id="KW-1185">Reference proteome</keyword>
<protein>
    <submittedName>
        <fullName evidence="2">Uncharacterized protein</fullName>
    </submittedName>
</protein>